<dbReference type="EMBL" id="BRXZ01000148">
    <property type="protein sequence ID" value="GMI06186.1"/>
    <property type="molecule type" value="Genomic_DNA"/>
</dbReference>
<comment type="caution">
    <text evidence="2">The sequence shown here is derived from an EMBL/GenBank/DDBJ whole genome shotgun (WGS) entry which is preliminary data.</text>
</comment>
<dbReference type="PANTHER" id="PTHR24110">
    <property type="entry name" value="CENTROSOMAL PROTEIN OF 78 KDA"/>
    <property type="match status" value="1"/>
</dbReference>
<evidence type="ECO:0000256" key="1">
    <source>
        <dbReference type="SAM" id="MobiDB-lite"/>
    </source>
</evidence>
<evidence type="ECO:0008006" key="4">
    <source>
        <dbReference type="Google" id="ProtNLM"/>
    </source>
</evidence>
<proteinExistence type="predicted"/>
<sequence>MPAVKPAVVPSKGGKLTKTPELAKAKASAAAEKRKATTSSQSKFQSQYVEICQKKLSPPVQPDSHVMSSLSSSSPTLEIVSENFKKTDVVALARLLSIPDLVRSCVGLTFKSNEKKPLKSSVSKNATKAVRRQQGKQQQGKHQGKQQQQQQQPAKGGGKDGKSKKEPATSKDSDADALEVGIVNRPNADLVKTLAKFLRRADNLKTLNVVGVNFAQSDLRIIAKGLCMNKKAKLSQVTFLRCRTMGDMGLASLSPFLCSCTAMSLRVVDCGITDKAGGYVSSFIRSHGARRDEAIWSAGLRGRAVKAHSEECPKELPTIGALVMDFSNNSLGDDSAQAISEALKNDCWLLGLNLGGNEITTKGARDILKGVGTNKTVRALVLASNEGIEKAVEEEIAGVITEIAETPPPPAAGEELVMKAVRNWAKSRKVSSESGRGAARAPRSPKNAQQPPSPTNKGGKKEGLSSVQQQAPSKNSKAKPAAAARAAREQAQSATAKKPSSAASLKTAKPTTAAKKAAIKGYLALAGPMVSSNKSAVSAFNSSICKLWEDKRDVKRSVKELFALKKPPAELLDICKLAIMVMGGRAGKGMGFIGATWEDIRKILGDGDYGEALKSGFEVGMVVWGMGAAAVRRKVEDFAKDGREAVLEVKALEVRKAFKGASNSIPSSVWRTVGSSDGVVLSTQSSKVGGGVGGKKIEVAVKVPFATAVVVQKKAAGKSAGKAAQAKAQNAPTKASSKGKVKKACASTSPKTVQSGSPAVPASAPPASPPGALQSSGNKEADKAMLNKLENMVDKITDEIKNLEEKIE</sequence>
<feature type="compositionally biased region" description="Basic and acidic residues" evidence="1">
    <location>
        <begin position="157"/>
        <end position="174"/>
    </location>
</feature>
<feature type="compositionally biased region" description="Low complexity" evidence="1">
    <location>
        <begin position="135"/>
        <end position="154"/>
    </location>
</feature>
<protein>
    <recommendedName>
        <fullName evidence="4">RNI-like protein</fullName>
    </recommendedName>
</protein>
<feature type="region of interest" description="Disordered" evidence="1">
    <location>
        <begin position="1"/>
        <end position="39"/>
    </location>
</feature>
<dbReference type="InterPro" id="IPR032675">
    <property type="entry name" value="LRR_dom_sf"/>
</dbReference>
<accession>A0A9W7CHI2</accession>
<evidence type="ECO:0000313" key="2">
    <source>
        <dbReference type="EMBL" id="GMI06186.1"/>
    </source>
</evidence>
<feature type="compositionally biased region" description="Low complexity" evidence="1">
    <location>
        <begin position="470"/>
        <end position="510"/>
    </location>
</feature>
<dbReference type="Gene3D" id="3.80.10.10">
    <property type="entry name" value="Ribonuclease Inhibitor"/>
    <property type="match status" value="2"/>
</dbReference>
<feature type="compositionally biased region" description="Low complexity" evidence="1">
    <location>
        <begin position="719"/>
        <end position="735"/>
    </location>
</feature>
<organism evidence="2 3">
    <name type="scientific">Triparma retinervis</name>
    <dbReference type="NCBI Taxonomy" id="2557542"/>
    <lineage>
        <taxon>Eukaryota</taxon>
        <taxon>Sar</taxon>
        <taxon>Stramenopiles</taxon>
        <taxon>Ochrophyta</taxon>
        <taxon>Bolidophyceae</taxon>
        <taxon>Parmales</taxon>
        <taxon>Triparmaceae</taxon>
        <taxon>Triparma</taxon>
    </lineage>
</organism>
<dbReference type="Proteomes" id="UP001165082">
    <property type="component" value="Unassembled WGS sequence"/>
</dbReference>
<dbReference type="SUPFAM" id="SSF52047">
    <property type="entry name" value="RNI-like"/>
    <property type="match status" value="1"/>
</dbReference>
<evidence type="ECO:0000313" key="3">
    <source>
        <dbReference type="Proteomes" id="UP001165082"/>
    </source>
</evidence>
<keyword evidence="3" id="KW-1185">Reference proteome</keyword>
<name>A0A9W7CHI2_9STRA</name>
<feature type="region of interest" description="Disordered" evidence="1">
    <location>
        <begin position="116"/>
        <end position="178"/>
    </location>
</feature>
<feature type="compositionally biased region" description="Low complexity" evidence="1">
    <location>
        <begin position="753"/>
        <end position="762"/>
    </location>
</feature>
<dbReference type="PANTHER" id="PTHR24110:SF3">
    <property type="entry name" value="CENTROSOMAL PROTEIN OF 78 KDA"/>
    <property type="match status" value="1"/>
</dbReference>
<gene>
    <name evidence="2" type="ORF">TrRE_jg5674</name>
</gene>
<reference evidence="2" key="1">
    <citation type="submission" date="2022-07" db="EMBL/GenBank/DDBJ databases">
        <title>Genome analysis of Parmales, a sister group of diatoms, reveals the evolutionary specialization of diatoms from phago-mixotrophs to photoautotrophs.</title>
        <authorList>
            <person name="Ban H."/>
            <person name="Sato S."/>
            <person name="Yoshikawa S."/>
            <person name="Kazumasa Y."/>
            <person name="Nakamura Y."/>
            <person name="Ichinomiya M."/>
            <person name="Saitoh K."/>
            <person name="Sato N."/>
            <person name="Blanc-Mathieu R."/>
            <person name="Endo H."/>
            <person name="Kuwata A."/>
            <person name="Ogata H."/>
        </authorList>
    </citation>
    <scope>NUCLEOTIDE SEQUENCE</scope>
</reference>
<dbReference type="OrthoDB" id="120976at2759"/>
<dbReference type="AlphaFoldDB" id="A0A9W7CHI2"/>
<feature type="region of interest" description="Disordered" evidence="1">
    <location>
        <begin position="719"/>
        <end position="786"/>
    </location>
</feature>
<feature type="region of interest" description="Disordered" evidence="1">
    <location>
        <begin position="426"/>
        <end position="510"/>
    </location>
</feature>